<gene>
    <name evidence="1" type="ORF">CsmBAC6i18.2</name>
</gene>
<sequence>MELQDTPMCKYCPDQIDDADHTFFECVRWKDYRSSTEGIIGITLSPKSLVTSVLAKEDNWSAVAAYAQRLLKTKTSERDQ</sequence>
<reference evidence="1" key="1">
    <citation type="submission" date="2013-06" db="EMBL/GenBank/DDBJ databases">
        <title>Bracovirus Evolution: Comparative Genomics of Multiple Viral and Proviral Genomes.</title>
        <authorList>
            <person name="Desjardins C.A."/>
            <person name="Gundersen-Rindal D.E."/>
            <person name="Hostetler J.B."/>
            <person name="Tallon L.J."/>
            <person name="Utterback T.R."/>
            <person name="Fuester R.W."/>
            <person name="Schatz M.C."/>
            <person name="Pedroni M.J."/>
            <person name="Fadrosh D.W."/>
            <person name="Haas B.J."/>
            <person name="Toms B.S."/>
            <person name="Chen D."/>
            <person name="Nene V."/>
        </authorList>
    </citation>
    <scope>NUCLEOTIDE SEQUENCE</scope>
</reference>
<dbReference type="EMBL" id="EF710640">
    <property type="protein sequence ID" value="AGO14421.1"/>
    <property type="molecule type" value="Genomic_DNA"/>
</dbReference>
<protein>
    <submittedName>
        <fullName evidence="1">Uncharacterized protein</fullName>
    </submittedName>
</protein>
<evidence type="ECO:0000313" key="1">
    <source>
        <dbReference type="EMBL" id="AGO14421.1"/>
    </source>
</evidence>
<organism evidence="1">
    <name type="scientific">Cotesia sesamiae Mombasa bracovirus</name>
    <dbReference type="NCBI Taxonomy" id="452649"/>
    <lineage>
        <taxon>Viruses</taxon>
        <taxon>Viruses incertae sedis</taxon>
        <taxon>Polydnaviriformidae</taxon>
        <taxon>Bracoviriform</taxon>
        <taxon>Cotesia sesamiae bracovirus</taxon>
    </lineage>
</organism>
<name>R9XKL5_9VIRU</name>
<proteinExistence type="predicted"/>
<accession>R9XKL5</accession>